<dbReference type="EMBL" id="JAPDFW010000081">
    <property type="protein sequence ID" value="KAJ5072606.1"/>
    <property type="molecule type" value="Genomic_DNA"/>
</dbReference>
<feature type="region of interest" description="Disordered" evidence="1">
    <location>
        <begin position="1"/>
        <end position="33"/>
    </location>
</feature>
<proteinExistence type="predicted"/>
<dbReference type="Proteomes" id="UP001149090">
    <property type="component" value="Unassembled WGS sequence"/>
</dbReference>
<keyword evidence="2" id="KW-1133">Transmembrane helix</keyword>
<organism evidence="3 4">
    <name type="scientific">Anaeramoeba ignava</name>
    <name type="common">Anaerobic marine amoeba</name>
    <dbReference type="NCBI Taxonomy" id="1746090"/>
    <lineage>
        <taxon>Eukaryota</taxon>
        <taxon>Metamonada</taxon>
        <taxon>Anaeramoebidae</taxon>
        <taxon>Anaeramoeba</taxon>
    </lineage>
</organism>
<gene>
    <name evidence="3" type="ORF">M0811_01621</name>
</gene>
<reference evidence="3" key="1">
    <citation type="submission" date="2022-10" db="EMBL/GenBank/DDBJ databases">
        <title>Novel sulphate-reducing endosymbionts in the free-living metamonad Anaeramoeba.</title>
        <authorList>
            <person name="Jerlstrom-Hultqvist J."/>
            <person name="Cepicka I."/>
            <person name="Gallot-Lavallee L."/>
            <person name="Salas-Leiva D."/>
            <person name="Curtis B.A."/>
            <person name="Zahonova K."/>
            <person name="Pipaliya S."/>
            <person name="Dacks J."/>
            <person name="Roger A.J."/>
        </authorList>
    </citation>
    <scope>NUCLEOTIDE SEQUENCE</scope>
    <source>
        <strain evidence="3">BMAN</strain>
    </source>
</reference>
<comment type="caution">
    <text evidence="3">The sequence shown here is derived from an EMBL/GenBank/DDBJ whole genome shotgun (WGS) entry which is preliminary data.</text>
</comment>
<evidence type="ECO:0000313" key="3">
    <source>
        <dbReference type="EMBL" id="KAJ5072606.1"/>
    </source>
</evidence>
<keyword evidence="4" id="KW-1185">Reference proteome</keyword>
<sequence length="116" mass="13827">MIANKSRKRNEFYSKKEVDKPKSPKHLAGKSHSAFHQKANKIVGSLPVQIAKVESGISFIFEKILVHNKDLNISVDFSEIKKPFLQKRRTYDLKKRFQFFMALLFFLLTVWWRFFY</sequence>
<accession>A0A9Q0LG11</accession>
<dbReference type="AlphaFoldDB" id="A0A9Q0LG11"/>
<keyword evidence="2" id="KW-0812">Transmembrane</keyword>
<evidence type="ECO:0000256" key="1">
    <source>
        <dbReference type="SAM" id="MobiDB-lite"/>
    </source>
</evidence>
<feature type="compositionally biased region" description="Basic and acidic residues" evidence="1">
    <location>
        <begin position="9"/>
        <end position="22"/>
    </location>
</feature>
<name>A0A9Q0LG11_ANAIG</name>
<protein>
    <submittedName>
        <fullName evidence="3">Uncharacterized protein</fullName>
    </submittedName>
</protein>
<feature type="compositionally biased region" description="Basic residues" evidence="1">
    <location>
        <begin position="23"/>
        <end position="33"/>
    </location>
</feature>
<evidence type="ECO:0000256" key="2">
    <source>
        <dbReference type="SAM" id="Phobius"/>
    </source>
</evidence>
<keyword evidence="2" id="KW-0472">Membrane</keyword>
<evidence type="ECO:0000313" key="4">
    <source>
        <dbReference type="Proteomes" id="UP001149090"/>
    </source>
</evidence>
<feature type="transmembrane region" description="Helical" evidence="2">
    <location>
        <begin position="97"/>
        <end position="115"/>
    </location>
</feature>